<gene>
    <name evidence="1" type="ORF">KIF53_03025</name>
</gene>
<evidence type="ECO:0000313" key="2">
    <source>
        <dbReference type="Proteomes" id="UP000711178"/>
    </source>
</evidence>
<dbReference type="RefSeq" id="WP_197465980.1">
    <property type="nucleotide sequence ID" value="NZ_CP142381.1"/>
</dbReference>
<proteinExistence type="predicted"/>
<keyword evidence="2" id="KW-1185">Reference proteome</keyword>
<dbReference type="EMBL" id="JAHDTB010000001">
    <property type="protein sequence ID" value="MBW8286603.1"/>
    <property type="molecule type" value="Genomic_DNA"/>
</dbReference>
<dbReference type="GeneID" id="89687705"/>
<reference evidence="1 2" key="1">
    <citation type="submission" date="2021-05" db="EMBL/GenBank/DDBJ databases">
        <title>Draft Whole Genome Sequencing Of Biosensor Chromobacterium violaceum Strain CV026 Reveals A Regulatory RNA In Chromobacterium violaceum Phenotype Regulatory Network.</title>
        <authorList>
            <person name="Hong K.W."/>
            <person name="Chan K.G."/>
            <person name="Chang C.-Y."/>
        </authorList>
    </citation>
    <scope>NUCLEOTIDE SEQUENCE [LARGE SCALE GENOMIC DNA]</scope>
    <source>
        <strain evidence="1 2">ATCC 31532</strain>
    </source>
</reference>
<sequence length="323" mass="33691">MIGLFAAGCAHADWSPTLVSDQYRATINYGGGSLSYSEDAKSMGQLRQTAIDLQSVPYTLQQGLNGRVSQLVAQNGAAFLGGVVSGNALATIRPDASGVVYMTLSGLSYQVRNQYSGHKWGVISYTCTNTLTLSNIVITGQYGAANGAIAGDKTGMTATSSSSTDCDSNLSWILPVLGDALISKAEGKIDSTVQSSVQAALAKVKDTLLYKPDQNLLIGLNRLVPPGKVVALPGGGSFPLGQYIQNNIAYLLANSQLSIQLGSPIALKTVAGTSEPMTTSFSSDLATISLSSPAMAFSIKLAETAEVNWLWRCPAGAPRCQIP</sequence>
<accession>A0ABS7FBB4</accession>
<evidence type="ECO:0000313" key="1">
    <source>
        <dbReference type="EMBL" id="MBW8286603.1"/>
    </source>
</evidence>
<organism evidence="1 2">
    <name type="scientific">Chromobacterium subtsugae</name>
    <dbReference type="NCBI Taxonomy" id="251747"/>
    <lineage>
        <taxon>Bacteria</taxon>
        <taxon>Pseudomonadati</taxon>
        <taxon>Pseudomonadota</taxon>
        <taxon>Betaproteobacteria</taxon>
        <taxon>Neisseriales</taxon>
        <taxon>Chromobacteriaceae</taxon>
        <taxon>Chromobacterium</taxon>
    </lineage>
</organism>
<protein>
    <submittedName>
        <fullName evidence="1">Uncharacterized protein</fullName>
    </submittedName>
</protein>
<name>A0ABS7FBB4_9NEIS</name>
<comment type="caution">
    <text evidence="1">The sequence shown here is derived from an EMBL/GenBank/DDBJ whole genome shotgun (WGS) entry which is preliminary data.</text>
</comment>
<dbReference type="Proteomes" id="UP000711178">
    <property type="component" value="Unassembled WGS sequence"/>
</dbReference>